<reference evidence="2" key="1">
    <citation type="submission" date="2020-05" db="EMBL/GenBank/DDBJ databases">
        <authorList>
            <person name="Chiriac C."/>
            <person name="Salcher M."/>
            <person name="Ghai R."/>
            <person name="Kavagutti S V."/>
        </authorList>
    </citation>
    <scope>NUCLEOTIDE SEQUENCE</scope>
</reference>
<keyword evidence="1" id="KW-0812">Transmembrane</keyword>
<accession>A0A6J6I907</accession>
<feature type="transmembrane region" description="Helical" evidence="1">
    <location>
        <begin position="373"/>
        <end position="391"/>
    </location>
</feature>
<evidence type="ECO:0000313" key="2">
    <source>
        <dbReference type="EMBL" id="CAB4620717.1"/>
    </source>
</evidence>
<dbReference type="AlphaFoldDB" id="A0A6J6I907"/>
<feature type="transmembrane region" description="Helical" evidence="1">
    <location>
        <begin position="113"/>
        <end position="132"/>
    </location>
</feature>
<feature type="transmembrane region" description="Helical" evidence="1">
    <location>
        <begin position="210"/>
        <end position="226"/>
    </location>
</feature>
<sequence>MAQVKIRSLWQSRPAWVAPLVVGLVAALSLYVAERIFQSRNADWLPDGLRIHDMSSNNSQQNMTLWDMNVFGIRSLWYDHIYPPLMDFIRFQFMQIDTRGGGSTSPIEVDRRLHVLFAALFGVVTSVVYLWVRDLTKSGWWALGASFIWAIAPASIITMTLLEPTPLAISSIAVTFYLLYRFLKTRKLGYATGFFAALLIASLSRNAVQIHVLVILAIAVIAFWFMSKNRSWWIQGLNIMLVALIFVWPVRSQIMFSTFDVSSHTGYHRSGALWIDPKSVPETPDTVYPQNILENGPVFSSAFNTQEILRENYRLTRAANDFMMQHPVEAVQRMIDSVKITSENALTPVSVTTRNYMIEGVFWKSTYEFMLSGWRYLLLVLASAAVIIWSRGWRGTKQLMMKYGWFAAFWILIAIPVAFSNRYWTAEGETAGPFHTEASRLKGLIEIPVYSLVVYALWIVVQKINIRWKESQSVTQD</sequence>
<proteinExistence type="predicted"/>
<feature type="transmembrane region" description="Helical" evidence="1">
    <location>
        <begin position="15"/>
        <end position="33"/>
    </location>
</feature>
<feature type="transmembrane region" description="Helical" evidence="1">
    <location>
        <begin position="188"/>
        <end position="204"/>
    </location>
</feature>
<gene>
    <name evidence="2" type="ORF">UFOPK1908_00762</name>
</gene>
<protein>
    <submittedName>
        <fullName evidence="2">Unannotated protein</fullName>
    </submittedName>
</protein>
<organism evidence="2">
    <name type="scientific">freshwater metagenome</name>
    <dbReference type="NCBI Taxonomy" id="449393"/>
    <lineage>
        <taxon>unclassified sequences</taxon>
        <taxon>metagenomes</taxon>
        <taxon>ecological metagenomes</taxon>
    </lineage>
</organism>
<name>A0A6J6I907_9ZZZZ</name>
<feature type="transmembrane region" description="Helical" evidence="1">
    <location>
        <begin position="167"/>
        <end position="183"/>
    </location>
</feature>
<feature type="transmembrane region" description="Helical" evidence="1">
    <location>
        <begin position="233"/>
        <end position="250"/>
    </location>
</feature>
<dbReference type="EMBL" id="CAEZVB010000029">
    <property type="protein sequence ID" value="CAB4620717.1"/>
    <property type="molecule type" value="Genomic_DNA"/>
</dbReference>
<evidence type="ECO:0000256" key="1">
    <source>
        <dbReference type="SAM" id="Phobius"/>
    </source>
</evidence>
<keyword evidence="1" id="KW-0472">Membrane</keyword>
<keyword evidence="1" id="KW-1133">Transmembrane helix</keyword>
<feature type="transmembrane region" description="Helical" evidence="1">
    <location>
        <begin position="444"/>
        <end position="461"/>
    </location>
</feature>
<feature type="transmembrane region" description="Helical" evidence="1">
    <location>
        <begin position="403"/>
        <end position="424"/>
    </location>
</feature>